<evidence type="ECO:0000256" key="5">
    <source>
        <dbReference type="ARBA" id="ARBA00022741"/>
    </source>
</evidence>
<evidence type="ECO:0000313" key="13">
    <source>
        <dbReference type="Proteomes" id="UP000265725"/>
    </source>
</evidence>
<evidence type="ECO:0000256" key="10">
    <source>
        <dbReference type="ARBA" id="ARBA00023264"/>
    </source>
</evidence>
<dbReference type="SUPFAM" id="SSF111331">
    <property type="entry name" value="NAD kinase/diacylglycerol kinase-like"/>
    <property type="match status" value="1"/>
</dbReference>
<dbReference type="InterPro" id="IPR017438">
    <property type="entry name" value="ATP-NAD_kinase_N"/>
</dbReference>
<accession>A0A385YSR9</accession>
<dbReference type="NCBIfam" id="TIGR00147">
    <property type="entry name" value="YegS/Rv2252/BmrU family lipid kinase"/>
    <property type="match status" value="1"/>
</dbReference>
<dbReference type="AlphaFoldDB" id="A0A385YSR9"/>
<evidence type="ECO:0000256" key="2">
    <source>
        <dbReference type="ARBA" id="ARBA00005983"/>
    </source>
</evidence>
<feature type="domain" description="DAGKc" evidence="11">
    <location>
        <begin position="1"/>
        <end position="130"/>
    </location>
</feature>
<dbReference type="InterPro" id="IPR016064">
    <property type="entry name" value="NAD/diacylglycerol_kinase_sf"/>
</dbReference>
<evidence type="ECO:0000256" key="3">
    <source>
        <dbReference type="ARBA" id="ARBA00022516"/>
    </source>
</evidence>
<comment type="similarity">
    <text evidence="2">Belongs to the diacylglycerol/lipid kinase family.</text>
</comment>
<keyword evidence="6 12" id="KW-0418">Kinase</keyword>
<evidence type="ECO:0000256" key="9">
    <source>
        <dbReference type="ARBA" id="ARBA00023209"/>
    </source>
</evidence>
<dbReference type="RefSeq" id="WP_119883623.1">
    <property type="nucleotide sequence ID" value="NZ_CP032418.1"/>
</dbReference>
<dbReference type="Gene3D" id="3.40.50.10330">
    <property type="entry name" value="Probable inorganic polyphosphate/atp-NAD kinase, domain 1"/>
    <property type="match status" value="1"/>
</dbReference>
<keyword evidence="10" id="KW-1208">Phospholipid metabolism</keyword>
<dbReference type="PANTHER" id="PTHR12358:SF54">
    <property type="entry name" value="SPHINGOSINE KINASE RELATED PROTEIN"/>
    <property type="match status" value="1"/>
</dbReference>
<evidence type="ECO:0000256" key="6">
    <source>
        <dbReference type="ARBA" id="ARBA00022777"/>
    </source>
</evidence>
<protein>
    <submittedName>
        <fullName evidence="12">Diacylglycerol kinase family lipid kinase</fullName>
    </submittedName>
</protein>
<dbReference type="Pfam" id="PF00781">
    <property type="entry name" value="DAGK_cat"/>
    <property type="match status" value="1"/>
</dbReference>
<evidence type="ECO:0000256" key="7">
    <source>
        <dbReference type="ARBA" id="ARBA00022840"/>
    </source>
</evidence>
<keyword evidence="8" id="KW-0443">Lipid metabolism</keyword>
<keyword evidence="13" id="KW-1185">Reference proteome</keyword>
<dbReference type="GO" id="GO:0016301">
    <property type="term" value="F:kinase activity"/>
    <property type="evidence" value="ECO:0007669"/>
    <property type="project" value="UniProtKB-KW"/>
</dbReference>
<dbReference type="InterPro" id="IPR001206">
    <property type="entry name" value="Diacylglycerol_kinase_cat_dom"/>
</dbReference>
<gene>
    <name evidence="12" type="ORF">D3873_08250</name>
</gene>
<dbReference type="InterPro" id="IPR005218">
    <property type="entry name" value="Diacylglycerol/lipid_kinase"/>
</dbReference>
<dbReference type="InterPro" id="IPR050187">
    <property type="entry name" value="Lipid_Phosphate_FormReg"/>
</dbReference>
<evidence type="ECO:0000259" key="11">
    <source>
        <dbReference type="PROSITE" id="PS50146"/>
    </source>
</evidence>
<dbReference type="PROSITE" id="PS50146">
    <property type="entry name" value="DAGK"/>
    <property type="match status" value="1"/>
</dbReference>
<evidence type="ECO:0000313" key="12">
    <source>
        <dbReference type="EMBL" id="AYC29885.1"/>
    </source>
</evidence>
<proteinExistence type="inferred from homology"/>
<organism evidence="12 13">
    <name type="scientific">Paenisporosarcina cavernae</name>
    <dbReference type="NCBI Taxonomy" id="2320858"/>
    <lineage>
        <taxon>Bacteria</taxon>
        <taxon>Bacillati</taxon>
        <taxon>Bacillota</taxon>
        <taxon>Bacilli</taxon>
        <taxon>Bacillales</taxon>
        <taxon>Caryophanaceae</taxon>
        <taxon>Paenisporosarcina</taxon>
    </lineage>
</organism>
<dbReference type="EMBL" id="CP032418">
    <property type="protein sequence ID" value="AYC29885.1"/>
    <property type="molecule type" value="Genomic_DNA"/>
</dbReference>
<keyword evidence="3" id="KW-0444">Lipid biosynthesis</keyword>
<dbReference type="OrthoDB" id="9786026at2"/>
<reference evidence="13" key="1">
    <citation type="submission" date="2018-09" db="EMBL/GenBank/DDBJ databases">
        <authorList>
            <person name="Zhu H."/>
        </authorList>
    </citation>
    <scope>NUCLEOTIDE SEQUENCE [LARGE SCALE GENOMIC DNA]</scope>
    <source>
        <strain evidence="13">K2R23-3</strain>
    </source>
</reference>
<evidence type="ECO:0000256" key="4">
    <source>
        <dbReference type="ARBA" id="ARBA00022679"/>
    </source>
</evidence>
<keyword evidence="4" id="KW-0808">Transferase</keyword>
<dbReference type="Pfam" id="PF19279">
    <property type="entry name" value="YegS_C"/>
    <property type="match status" value="1"/>
</dbReference>
<dbReference type="KEGG" id="paek:D3873_08250"/>
<dbReference type="GO" id="GO:0008654">
    <property type="term" value="P:phospholipid biosynthetic process"/>
    <property type="evidence" value="ECO:0007669"/>
    <property type="project" value="UniProtKB-KW"/>
</dbReference>
<keyword evidence="9" id="KW-0594">Phospholipid biosynthesis</keyword>
<keyword evidence="7" id="KW-0067">ATP-binding</keyword>
<dbReference type="Proteomes" id="UP000265725">
    <property type="component" value="Chromosome"/>
</dbReference>
<name>A0A385YSR9_9BACL</name>
<dbReference type="PANTHER" id="PTHR12358">
    <property type="entry name" value="SPHINGOSINE KINASE"/>
    <property type="match status" value="1"/>
</dbReference>
<evidence type="ECO:0000256" key="8">
    <source>
        <dbReference type="ARBA" id="ARBA00023098"/>
    </source>
</evidence>
<dbReference type="InterPro" id="IPR045540">
    <property type="entry name" value="YegS/DAGK_C"/>
</dbReference>
<keyword evidence="5" id="KW-0547">Nucleotide-binding</keyword>
<dbReference type="GO" id="GO:0005524">
    <property type="term" value="F:ATP binding"/>
    <property type="evidence" value="ECO:0007669"/>
    <property type="project" value="UniProtKB-KW"/>
</dbReference>
<comment type="cofactor">
    <cofactor evidence="1">
        <name>Mg(2+)</name>
        <dbReference type="ChEBI" id="CHEBI:18420"/>
    </cofactor>
</comment>
<dbReference type="Gene3D" id="2.60.200.40">
    <property type="match status" value="1"/>
</dbReference>
<sequence length="310" mass="34116">MKKWVFIINPSAGNGKGKRKWGAIQPRLMFEYEYYYTSGPRKAVELAKNCANNGAELVIGVGGDGTLHEIVEGVSLSNNKSCIVSAISGGSGNDFGRIFPTFSRADELNEAFKNGVQGEFFDLGRLETNHSKETFTNNAGLGFDAYIAYHVNKSSVKKMLNKIGLGKLAYTFFVVKALLHFPLFHLQVNADGQIRNFENVWLATLSNQPFFGGGMKISPTSNPRDGLVELTIVSNISRWKLLLVFGSVYLGKHTNLQAVHTFQASKVGLTTDTITYRHVDGEYAGKTRPHQEDCFSIEPRAVASLTTMSS</sequence>
<evidence type="ECO:0000256" key="1">
    <source>
        <dbReference type="ARBA" id="ARBA00001946"/>
    </source>
</evidence>